<evidence type="ECO:0000313" key="1">
    <source>
        <dbReference type="EMBL" id="MDX5929683.1"/>
    </source>
</evidence>
<evidence type="ECO:0008006" key="4">
    <source>
        <dbReference type="Google" id="ProtNLM"/>
    </source>
</evidence>
<organism evidence="1 3">
    <name type="scientific">Acidiphilium acidophilum</name>
    <name type="common">Thiobacillus acidophilus</name>
    <dbReference type="NCBI Taxonomy" id="76588"/>
    <lineage>
        <taxon>Bacteria</taxon>
        <taxon>Pseudomonadati</taxon>
        <taxon>Pseudomonadota</taxon>
        <taxon>Alphaproteobacteria</taxon>
        <taxon>Acetobacterales</taxon>
        <taxon>Acidocellaceae</taxon>
        <taxon>Acidiphilium</taxon>
    </lineage>
</organism>
<dbReference type="Proteomes" id="UP001279553">
    <property type="component" value="Unassembled WGS sequence"/>
</dbReference>
<accession>A0AAW9DKV8</accession>
<dbReference type="AlphaFoldDB" id="A0AAW9DKV8"/>
<proteinExistence type="predicted"/>
<sequence>MTKSRKGRAKNPAHLQPIILEIPIHWTPDQALAIFELLDDLKEKIWVRYNCQIQRMMREQHQADHFEDIAPIGGPPQVF</sequence>
<keyword evidence="3" id="KW-1185">Reference proteome</keyword>
<dbReference type="EMBL" id="JAWXYB010000018">
    <property type="protein sequence ID" value="MDX5929683.1"/>
    <property type="molecule type" value="Genomic_DNA"/>
</dbReference>
<gene>
    <name evidence="1" type="ORF">SIL87_02735</name>
    <name evidence="2" type="ORF">SIL87_07350</name>
</gene>
<dbReference type="EMBL" id="JAWXYB010000018">
    <property type="protein sequence ID" value="MDX5930576.1"/>
    <property type="molecule type" value="Genomic_DNA"/>
</dbReference>
<protein>
    <recommendedName>
        <fullName evidence="4">Transposase</fullName>
    </recommendedName>
</protein>
<evidence type="ECO:0000313" key="2">
    <source>
        <dbReference type="EMBL" id="MDX5930576.1"/>
    </source>
</evidence>
<reference evidence="1 3" key="1">
    <citation type="submission" date="2023-11" db="EMBL/GenBank/DDBJ databases">
        <title>MicrobeMod: A computational toolkit for identifying prokaryotic methylation and restriction-modification with nanopore sequencing.</title>
        <authorList>
            <person name="Crits-Christoph A."/>
            <person name="Kang S.C."/>
            <person name="Lee H."/>
            <person name="Ostrov N."/>
        </authorList>
    </citation>
    <scope>NUCLEOTIDE SEQUENCE [LARGE SCALE GENOMIC DNA]</scope>
    <source>
        <strain evidence="1 3">DSMZ 700</strain>
    </source>
</reference>
<evidence type="ECO:0000313" key="3">
    <source>
        <dbReference type="Proteomes" id="UP001279553"/>
    </source>
</evidence>
<dbReference type="RefSeq" id="WP_319612704.1">
    <property type="nucleotide sequence ID" value="NZ_JAWXYB010000018.1"/>
</dbReference>
<name>A0AAW9DKV8_ACIAO</name>
<comment type="caution">
    <text evidence="1">The sequence shown here is derived from an EMBL/GenBank/DDBJ whole genome shotgun (WGS) entry which is preliminary data.</text>
</comment>